<dbReference type="OrthoDB" id="16820at2759"/>
<dbReference type="GO" id="GO:0004497">
    <property type="term" value="F:monooxygenase activity"/>
    <property type="evidence" value="ECO:0007669"/>
    <property type="project" value="UniProtKB-KW"/>
</dbReference>
<dbReference type="PRINTS" id="PR00420">
    <property type="entry name" value="RNGMNOXGNASE"/>
</dbReference>
<feature type="domain" description="FAD-binding" evidence="7">
    <location>
        <begin position="17"/>
        <end position="350"/>
    </location>
</feature>
<comment type="similarity">
    <text evidence="2">Belongs to the paxM FAD-dependent monooxygenase family.</text>
</comment>
<proteinExistence type="inferred from homology"/>
<evidence type="ECO:0000259" key="7">
    <source>
        <dbReference type="Pfam" id="PF01494"/>
    </source>
</evidence>
<dbReference type="InterPro" id="IPR002938">
    <property type="entry name" value="FAD-bd"/>
</dbReference>
<dbReference type="GO" id="GO:0071949">
    <property type="term" value="F:FAD binding"/>
    <property type="evidence" value="ECO:0007669"/>
    <property type="project" value="InterPro"/>
</dbReference>
<evidence type="ECO:0000256" key="1">
    <source>
        <dbReference type="ARBA" id="ARBA00001974"/>
    </source>
</evidence>
<dbReference type="AlphaFoldDB" id="A0A8H6RS65"/>
<reference evidence="8" key="1">
    <citation type="submission" date="2020-04" db="EMBL/GenBank/DDBJ databases">
        <title>Draft genome resource of the tomato pathogen Pseudocercospora fuligena.</title>
        <authorList>
            <person name="Zaccaron A."/>
        </authorList>
    </citation>
    <scope>NUCLEOTIDE SEQUENCE</scope>
    <source>
        <strain evidence="8">PF001</strain>
    </source>
</reference>
<keyword evidence="3" id="KW-0285">Flavoprotein</keyword>
<dbReference type="EMBL" id="JABCIY010000035">
    <property type="protein sequence ID" value="KAF7195877.1"/>
    <property type="molecule type" value="Genomic_DNA"/>
</dbReference>
<evidence type="ECO:0000256" key="2">
    <source>
        <dbReference type="ARBA" id="ARBA00007992"/>
    </source>
</evidence>
<protein>
    <submittedName>
        <fullName evidence="8">FAD-dependent monooxygenase fsr3</fullName>
    </submittedName>
</protein>
<dbReference type="Proteomes" id="UP000660729">
    <property type="component" value="Unassembled WGS sequence"/>
</dbReference>
<comment type="caution">
    <text evidence="8">The sequence shown here is derived from an EMBL/GenBank/DDBJ whole genome shotgun (WGS) entry which is preliminary data.</text>
</comment>
<evidence type="ECO:0000256" key="3">
    <source>
        <dbReference type="ARBA" id="ARBA00022630"/>
    </source>
</evidence>
<evidence type="ECO:0000313" key="8">
    <source>
        <dbReference type="EMBL" id="KAF7195877.1"/>
    </source>
</evidence>
<keyword evidence="4" id="KW-0274">FAD</keyword>
<keyword evidence="5" id="KW-0560">Oxidoreductase</keyword>
<keyword evidence="6 8" id="KW-0503">Monooxygenase</keyword>
<dbReference type="PANTHER" id="PTHR13789">
    <property type="entry name" value="MONOOXYGENASE"/>
    <property type="match status" value="1"/>
</dbReference>
<dbReference type="PANTHER" id="PTHR13789:SF315">
    <property type="entry name" value="FAD-DEPENDENT MONOOXYGENASE MDPD"/>
    <property type="match status" value="1"/>
</dbReference>
<dbReference type="Gene3D" id="3.50.50.60">
    <property type="entry name" value="FAD/NAD(P)-binding domain"/>
    <property type="match status" value="1"/>
</dbReference>
<sequence>MPEIVDGVERYPATGKKVLVVGAGNGGLQAALECWRKGFNVEVLEKQNGISPLGDFFAVSPPGVATLKYYPSMKADYEKHSCKGKLKTLEPNGTKLWEGEWEWAREGARHAAPDVNMCFAIRRPLLTNMQVDQLKRLGVPVHFGVDVVHAEENDDGTGAIVNTKAGEKYTADVCIAADGVHSGFYRSRKETVNVGDSGYAISRTAYPVDDIKPGSLAEKIVKDGTQFRTYCGHEVHMSIMVCDGWISPALTHKATDSSKESWHNLKEPDYLVTKLHEVHPDFDPEALDVLHQVSQPTVDWRLMWRDGSERWTSENGRVIAIGDAAHSFFPTSANGVVQALEDGLSLGECLYLGQKDLGWATKVHNKLRFQRTSILQKTVFVNRDEMHHVNPEAIKQGKERGDVGHYRQGKWAWGRNAELYARDNYEKCLDHLKNGKPPSVHNYTLKMSQDLYATIRQTLDAVIAAYSSPEPWSPDQIWATRTNDCLHYIHPKEAIPEDFRGPSGKTQHIQALKSLGPVLESFELKIQDTVIDVRTKTAVVRLTAKYDLIAVGEEGPDRGITTEFMWLMEMDEEGRRVKRVEEFLDQSSFLALLTGRAAKYAEQEN</sequence>
<dbReference type="InterPro" id="IPR036188">
    <property type="entry name" value="FAD/NAD-bd_sf"/>
</dbReference>
<organism evidence="8 9">
    <name type="scientific">Pseudocercospora fuligena</name>
    <dbReference type="NCBI Taxonomy" id="685502"/>
    <lineage>
        <taxon>Eukaryota</taxon>
        <taxon>Fungi</taxon>
        <taxon>Dikarya</taxon>
        <taxon>Ascomycota</taxon>
        <taxon>Pezizomycotina</taxon>
        <taxon>Dothideomycetes</taxon>
        <taxon>Dothideomycetidae</taxon>
        <taxon>Mycosphaerellales</taxon>
        <taxon>Mycosphaerellaceae</taxon>
        <taxon>Pseudocercospora</taxon>
    </lineage>
</organism>
<keyword evidence="9" id="KW-1185">Reference proteome</keyword>
<evidence type="ECO:0000313" key="9">
    <source>
        <dbReference type="Proteomes" id="UP000660729"/>
    </source>
</evidence>
<dbReference type="InterPro" id="IPR050493">
    <property type="entry name" value="FAD-dep_Monooxygenase_BioMet"/>
</dbReference>
<comment type="cofactor">
    <cofactor evidence="1">
        <name>FAD</name>
        <dbReference type="ChEBI" id="CHEBI:57692"/>
    </cofactor>
</comment>
<dbReference type="Pfam" id="PF01494">
    <property type="entry name" value="FAD_binding_3"/>
    <property type="match status" value="1"/>
</dbReference>
<name>A0A8H6RS65_9PEZI</name>
<dbReference type="SUPFAM" id="SSF51905">
    <property type="entry name" value="FAD/NAD(P)-binding domain"/>
    <property type="match status" value="1"/>
</dbReference>
<accession>A0A8H6RS65</accession>
<gene>
    <name evidence="8" type="ORF">HII31_02757</name>
</gene>
<evidence type="ECO:0000256" key="4">
    <source>
        <dbReference type="ARBA" id="ARBA00022827"/>
    </source>
</evidence>
<evidence type="ECO:0000256" key="6">
    <source>
        <dbReference type="ARBA" id="ARBA00023033"/>
    </source>
</evidence>
<evidence type="ECO:0000256" key="5">
    <source>
        <dbReference type="ARBA" id="ARBA00023002"/>
    </source>
</evidence>